<dbReference type="Proteomes" id="UP000243168">
    <property type="component" value="Unassembled WGS sequence"/>
</dbReference>
<dbReference type="Gene3D" id="3.40.50.300">
    <property type="entry name" value="P-loop containing nucleotide triphosphate hydrolases"/>
    <property type="match status" value="1"/>
</dbReference>
<dbReference type="EMBL" id="JTJS01000063">
    <property type="protein sequence ID" value="OBX08050.1"/>
    <property type="molecule type" value="Genomic_DNA"/>
</dbReference>
<evidence type="ECO:0000256" key="3">
    <source>
        <dbReference type="ARBA" id="ARBA00022475"/>
    </source>
</evidence>
<dbReference type="Pfam" id="PF00005">
    <property type="entry name" value="ABC_tran"/>
    <property type="match status" value="1"/>
</dbReference>
<feature type="domain" description="ABC transporter" evidence="6">
    <location>
        <begin position="22"/>
        <end position="81"/>
    </location>
</feature>
<dbReference type="InterPro" id="IPR003439">
    <property type="entry name" value="ABC_transporter-like_ATP-bd"/>
</dbReference>
<dbReference type="InterPro" id="IPR027417">
    <property type="entry name" value="P-loop_NTPase"/>
</dbReference>
<dbReference type="InterPro" id="IPR051535">
    <property type="entry name" value="Siderophore_ABC-ATPase"/>
</dbReference>
<accession>A0A1A7Q3Q8</accession>
<dbReference type="GO" id="GO:0005524">
    <property type="term" value="F:ATP binding"/>
    <property type="evidence" value="ECO:0007669"/>
    <property type="project" value="UniProtKB-KW"/>
</dbReference>
<organism evidence="7 8">
    <name type="scientific">Gallibacterium genomosp. 3</name>
    <dbReference type="NCBI Taxonomy" id="505345"/>
    <lineage>
        <taxon>Bacteria</taxon>
        <taxon>Pseudomonadati</taxon>
        <taxon>Pseudomonadota</taxon>
        <taxon>Gammaproteobacteria</taxon>
        <taxon>Pasteurellales</taxon>
        <taxon>Pasteurellaceae</taxon>
        <taxon>Gallibacterium</taxon>
    </lineage>
</organism>
<proteinExistence type="predicted"/>
<sequence>MQIQLQQAKIKITSQQWLHIEQFQISEKSFTVIVGHNGSGKSTLSKFISQHQQPYLGEYINHFQKIALVSLAQQQTLLEQIFRDLNNDSVSPDDHGKTAQQIMMEDQHFSALNCQT</sequence>
<evidence type="ECO:0000259" key="6">
    <source>
        <dbReference type="Pfam" id="PF00005"/>
    </source>
</evidence>
<dbReference type="AlphaFoldDB" id="A0A1A7Q3Q8"/>
<keyword evidence="5" id="KW-0472">Membrane</keyword>
<evidence type="ECO:0000313" key="7">
    <source>
        <dbReference type="EMBL" id="OBX08050.1"/>
    </source>
</evidence>
<keyword evidence="7" id="KW-0067">ATP-binding</keyword>
<keyword evidence="7" id="KW-0547">Nucleotide-binding</keyword>
<reference evidence="7 8" key="1">
    <citation type="submission" date="2014-11" db="EMBL/GenBank/DDBJ databases">
        <title>Pan-genome of Gallibacterium spp.</title>
        <authorList>
            <person name="Kudirkiene E."/>
            <person name="Bojesen A.M."/>
        </authorList>
    </citation>
    <scope>NUCLEOTIDE SEQUENCE [LARGE SCALE GENOMIC DNA]</scope>
    <source>
        <strain evidence="7 8">F298</strain>
    </source>
</reference>
<evidence type="ECO:0000256" key="1">
    <source>
        <dbReference type="ARBA" id="ARBA00004202"/>
    </source>
</evidence>
<protein>
    <submittedName>
        <fullName evidence="7">Molybdenum ABC transporter ATP-binding protein</fullName>
    </submittedName>
</protein>
<dbReference type="PANTHER" id="PTHR42771">
    <property type="entry name" value="IRON(3+)-HYDROXAMATE IMPORT ATP-BINDING PROTEIN FHUC"/>
    <property type="match status" value="1"/>
</dbReference>
<dbReference type="CDD" id="cd00267">
    <property type="entry name" value="ABC_ATPase"/>
    <property type="match status" value="1"/>
</dbReference>
<dbReference type="GO" id="GO:0006811">
    <property type="term" value="P:monoatomic ion transport"/>
    <property type="evidence" value="ECO:0007669"/>
    <property type="project" value="UniProtKB-KW"/>
</dbReference>
<name>A0A1A7Q3Q8_9PAST</name>
<gene>
    <name evidence="7" type="ORF">QV07_06325</name>
</gene>
<keyword evidence="2" id="KW-0813">Transport</keyword>
<keyword evidence="3" id="KW-1003">Cell membrane</keyword>
<dbReference type="RefSeq" id="WP_156545370.1">
    <property type="nucleotide sequence ID" value="NZ_JTJS01000063.1"/>
</dbReference>
<dbReference type="SUPFAM" id="SSF52540">
    <property type="entry name" value="P-loop containing nucleoside triphosphate hydrolases"/>
    <property type="match status" value="1"/>
</dbReference>
<comment type="caution">
    <text evidence="7">The sequence shown here is derived from an EMBL/GenBank/DDBJ whole genome shotgun (WGS) entry which is preliminary data.</text>
</comment>
<evidence type="ECO:0000313" key="8">
    <source>
        <dbReference type="Proteomes" id="UP000243168"/>
    </source>
</evidence>
<evidence type="ECO:0000256" key="5">
    <source>
        <dbReference type="ARBA" id="ARBA00023136"/>
    </source>
</evidence>
<dbReference type="GO" id="GO:0005886">
    <property type="term" value="C:plasma membrane"/>
    <property type="evidence" value="ECO:0007669"/>
    <property type="project" value="UniProtKB-SubCell"/>
</dbReference>
<evidence type="ECO:0000256" key="4">
    <source>
        <dbReference type="ARBA" id="ARBA00023065"/>
    </source>
</evidence>
<comment type="subcellular location">
    <subcellularLocation>
        <location evidence="1">Cell membrane</location>
        <topology evidence="1">Peripheral membrane protein</topology>
    </subcellularLocation>
</comment>
<dbReference type="PATRIC" id="fig|505345.8.peg.1276"/>
<keyword evidence="4" id="KW-0406">Ion transport</keyword>
<dbReference type="GO" id="GO:0016887">
    <property type="term" value="F:ATP hydrolysis activity"/>
    <property type="evidence" value="ECO:0007669"/>
    <property type="project" value="InterPro"/>
</dbReference>
<feature type="non-terminal residue" evidence="7">
    <location>
        <position position="116"/>
    </location>
</feature>
<dbReference type="PANTHER" id="PTHR42771:SF2">
    <property type="entry name" value="IRON(3+)-HYDROXAMATE IMPORT ATP-BINDING PROTEIN FHUC"/>
    <property type="match status" value="1"/>
</dbReference>
<evidence type="ECO:0000256" key="2">
    <source>
        <dbReference type="ARBA" id="ARBA00022448"/>
    </source>
</evidence>